<proteinExistence type="inferred from homology"/>
<protein>
    <recommendedName>
        <fullName evidence="3">Glabrous enhancer-binding protein-like DBD domain-containing protein</fullName>
    </recommendedName>
</protein>
<reference evidence="4" key="1">
    <citation type="submission" date="2023-05" db="EMBL/GenBank/DDBJ databases">
        <title>Genome and transcriptome analyses reveal genes involved in the formation of fine ridges on petal epidermal cells in Hibiscus trionum.</title>
        <authorList>
            <person name="Koshimizu S."/>
            <person name="Masuda S."/>
            <person name="Ishii T."/>
            <person name="Shirasu K."/>
            <person name="Hoshino A."/>
            <person name="Arita M."/>
        </authorList>
    </citation>
    <scope>NUCLEOTIDE SEQUENCE</scope>
    <source>
        <strain evidence="4">Hamamatsu line</strain>
    </source>
</reference>
<evidence type="ECO:0000313" key="4">
    <source>
        <dbReference type="EMBL" id="GMI94557.1"/>
    </source>
</evidence>
<name>A0A9W7IDX2_HIBTR</name>
<sequence length="105" mass="11886">MSPTATPNGRSSRVFSESDEIQILKCLIRDTKSISPPITTVGTPTINCIIKHLNDKFSPTQINDKLRRLRACKKQIPGKNPPRPKNIQDFQKNLGQEDNTQKEEE</sequence>
<dbReference type="Pfam" id="PF04504">
    <property type="entry name" value="GeBP-like_DBD"/>
    <property type="match status" value="1"/>
</dbReference>
<dbReference type="EMBL" id="BSYR01000026">
    <property type="protein sequence ID" value="GMI94557.1"/>
    <property type="molecule type" value="Genomic_DNA"/>
</dbReference>
<dbReference type="Proteomes" id="UP001165190">
    <property type="component" value="Unassembled WGS sequence"/>
</dbReference>
<dbReference type="InterPro" id="IPR053932">
    <property type="entry name" value="GeBP-like_DBD"/>
</dbReference>
<feature type="region of interest" description="Disordered" evidence="2">
    <location>
        <begin position="74"/>
        <end position="105"/>
    </location>
</feature>
<keyword evidence="5" id="KW-1185">Reference proteome</keyword>
<gene>
    <name evidence="4" type="ORF">HRI_003124900</name>
</gene>
<organism evidence="4 5">
    <name type="scientific">Hibiscus trionum</name>
    <name type="common">Flower of an hour</name>
    <dbReference type="NCBI Taxonomy" id="183268"/>
    <lineage>
        <taxon>Eukaryota</taxon>
        <taxon>Viridiplantae</taxon>
        <taxon>Streptophyta</taxon>
        <taxon>Embryophyta</taxon>
        <taxon>Tracheophyta</taxon>
        <taxon>Spermatophyta</taxon>
        <taxon>Magnoliopsida</taxon>
        <taxon>eudicotyledons</taxon>
        <taxon>Gunneridae</taxon>
        <taxon>Pentapetalae</taxon>
        <taxon>rosids</taxon>
        <taxon>malvids</taxon>
        <taxon>Malvales</taxon>
        <taxon>Malvaceae</taxon>
        <taxon>Malvoideae</taxon>
        <taxon>Hibiscus</taxon>
    </lineage>
</organism>
<feature type="domain" description="Glabrous enhancer-binding protein-like DBD" evidence="3">
    <location>
        <begin position="12"/>
        <end position="74"/>
    </location>
</feature>
<comment type="caution">
    <text evidence="4">The sequence shown here is derived from an EMBL/GenBank/DDBJ whole genome shotgun (WGS) entry which is preliminary data.</text>
</comment>
<comment type="similarity">
    <text evidence="1">Belongs to the GeBP family.</text>
</comment>
<feature type="compositionally biased region" description="Polar residues" evidence="2">
    <location>
        <begin position="88"/>
        <end position="98"/>
    </location>
</feature>
<dbReference type="OrthoDB" id="661680at2759"/>
<evidence type="ECO:0000256" key="1">
    <source>
        <dbReference type="ARBA" id="ARBA00010820"/>
    </source>
</evidence>
<evidence type="ECO:0000313" key="5">
    <source>
        <dbReference type="Proteomes" id="UP001165190"/>
    </source>
</evidence>
<accession>A0A9W7IDX2</accession>
<evidence type="ECO:0000259" key="3">
    <source>
        <dbReference type="Pfam" id="PF04504"/>
    </source>
</evidence>
<evidence type="ECO:0000256" key="2">
    <source>
        <dbReference type="SAM" id="MobiDB-lite"/>
    </source>
</evidence>
<dbReference type="AlphaFoldDB" id="A0A9W7IDX2"/>